<name>R4YT02_OLEAN</name>
<dbReference type="HAMAP" id="MF_00252">
    <property type="entry name" value="Lys_tRNA_synth_class2"/>
    <property type="match status" value="1"/>
</dbReference>
<keyword evidence="9 13" id="KW-0460">Magnesium</keyword>
<dbReference type="GO" id="GO:0006430">
    <property type="term" value="P:lysyl-tRNA aminoacylation"/>
    <property type="evidence" value="ECO:0007669"/>
    <property type="project" value="UniProtKB-UniRule"/>
</dbReference>
<dbReference type="STRING" id="698738.OLEAN_C23770"/>
<reference evidence="17 18" key="1">
    <citation type="journal article" date="2013" name="Nat. Commun.">
        <title>Genome sequence and functional genomic analysis of the oil-degrading bacterium Oleispira antarctica.</title>
        <authorList>
            <person name="Kube M."/>
            <person name="Chernikova T.N."/>
            <person name="Al-Ramahi Y."/>
            <person name="Beloqui A."/>
            <person name="Lopez-Cortez N."/>
            <person name="Guazzaroni M.E."/>
            <person name="Heipieper H.J."/>
            <person name="Klages S."/>
            <person name="Kotsyurbenko O.R."/>
            <person name="Langer I."/>
            <person name="Nechitaylo T.Y."/>
            <person name="Lunsdorf H."/>
            <person name="Fernandez M."/>
            <person name="Juarez S."/>
            <person name="Ciordia S."/>
            <person name="Singer A."/>
            <person name="Kagan O."/>
            <person name="Egorova O."/>
            <person name="Petit P.A."/>
            <person name="Stogios P."/>
            <person name="Kim Y."/>
            <person name="Tchigvintsev A."/>
            <person name="Flick R."/>
            <person name="Denaro R."/>
            <person name="Genovese M."/>
            <person name="Albar J.P."/>
            <person name="Reva O.N."/>
            <person name="Martinez-Gomariz M."/>
            <person name="Tran H."/>
            <person name="Ferrer M."/>
            <person name="Savchenko A."/>
            <person name="Yakunin A.F."/>
            <person name="Yakimov M.M."/>
            <person name="Golyshina O.V."/>
            <person name="Reinhardt R."/>
            <person name="Golyshin P.N."/>
        </authorList>
    </citation>
    <scope>NUCLEOTIDE SEQUENCE [LARGE SCALE GENOMIC DNA]</scope>
</reference>
<evidence type="ECO:0000256" key="8">
    <source>
        <dbReference type="ARBA" id="ARBA00022840"/>
    </source>
</evidence>
<accession>R4YT02</accession>
<feature type="binding site" evidence="13">
    <location>
        <position position="443"/>
    </location>
    <ligand>
        <name>Mg(2+)</name>
        <dbReference type="ChEBI" id="CHEBI:18420"/>
        <label>2</label>
    </ligand>
</feature>
<keyword evidence="18" id="KW-1185">Reference proteome</keyword>
<evidence type="ECO:0000256" key="14">
    <source>
        <dbReference type="RuleBase" id="RU000336"/>
    </source>
</evidence>
<evidence type="ECO:0000313" key="18">
    <source>
        <dbReference type="Proteomes" id="UP000032749"/>
    </source>
</evidence>
<dbReference type="Pfam" id="PF01336">
    <property type="entry name" value="tRNA_anti-codon"/>
    <property type="match status" value="1"/>
</dbReference>
<dbReference type="Proteomes" id="UP000032749">
    <property type="component" value="Chromosome"/>
</dbReference>
<evidence type="ECO:0000256" key="4">
    <source>
        <dbReference type="ARBA" id="ARBA00022490"/>
    </source>
</evidence>
<evidence type="ECO:0000256" key="13">
    <source>
        <dbReference type="HAMAP-Rule" id="MF_00252"/>
    </source>
</evidence>
<gene>
    <name evidence="17" type="primary">lysU</name>
    <name evidence="13" type="synonym">lysS</name>
    <name evidence="17" type="ORF">OLEAN_C23770</name>
</gene>
<dbReference type="CDD" id="cd04322">
    <property type="entry name" value="LysRS_N"/>
    <property type="match status" value="1"/>
</dbReference>
<evidence type="ECO:0000256" key="10">
    <source>
        <dbReference type="ARBA" id="ARBA00022917"/>
    </source>
</evidence>
<comment type="subcellular location">
    <subcellularLocation>
        <location evidence="1 13">Cytoplasm</location>
    </subcellularLocation>
</comment>
<dbReference type="HOGENOM" id="CLU_008255_6_2_6"/>
<organism evidence="17 18">
    <name type="scientific">Oleispira antarctica RB-8</name>
    <dbReference type="NCBI Taxonomy" id="698738"/>
    <lineage>
        <taxon>Bacteria</taxon>
        <taxon>Pseudomonadati</taxon>
        <taxon>Pseudomonadota</taxon>
        <taxon>Gammaproteobacteria</taxon>
        <taxon>Oceanospirillales</taxon>
        <taxon>Oceanospirillaceae</taxon>
        <taxon>Oleispira</taxon>
    </lineage>
</organism>
<dbReference type="InterPro" id="IPR045864">
    <property type="entry name" value="aa-tRNA-synth_II/BPL/LPL"/>
</dbReference>
<dbReference type="Gene3D" id="2.40.50.140">
    <property type="entry name" value="Nucleic acid-binding proteins"/>
    <property type="match status" value="1"/>
</dbReference>
<dbReference type="InterPro" id="IPR018149">
    <property type="entry name" value="Lys-tRNA-synth_II_C"/>
</dbReference>
<dbReference type="PRINTS" id="PR00982">
    <property type="entry name" value="TRNASYNTHLYS"/>
</dbReference>
<feature type="binding site" evidence="13">
    <location>
        <position position="443"/>
    </location>
    <ligand>
        <name>Mg(2+)</name>
        <dbReference type="ChEBI" id="CHEBI:18420"/>
        <label>1</label>
    </ligand>
</feature>
<dbReference type="EC" id="6.1.1.6" evidence="13"/>
<dbReference type="GO" id="GO:0000287">
    <property type="term" value="F:magnesium ion binding"/>
    <property type="evidence" value="ECO:0007669"/>
    <property type="project" value="UniProtKB-UniRule"/>
</dbReference>
<dbReference type="InterPro" id="IPR004364">
    <property type="entry name" value="Aa-tRNA-synt_II"/>
</dbReference>
<keyword evidence="5 13" id="KW-0436">Ligase</keyword>
<dbReference type="SUPFAM" id="SSF55681">
    <property type="entry name" value="Class II aaRS and biotin synthetases"/>
    <property type="match status" value="1"/>
</dbReference>
<dbReference type="InterPro" id="IPR012340">
    <property type="entry name" value="NA-bd_OB-fold"/>
</dbReference>
<keyword evidence="11 13" id="KW-0030">Aminoacyl-tRNA synthetase</keyword>
<dbReference type="PROSITE" id="PS50862">
    <property type="entry name" value="AA_TRNA_LIGASE_II"/>
    <property type="match status" value="1"/>
</dbReference>
<comment type="catalytic activity">
    <reaction evidence="12 13 14">
        <text>tRNA(Lys) + L-lysine + ATP = L-lysyl-tRNA(Lys) + AMP + diphosphate</text>
        <dbReference type="Rhea" id="RHEA:20792"/>
        <dbReference type="Rhea" id="RHEA-COMP:9696"/>
        <dbReference type="Rhea" id="RHEA-COMP:9697"/>
        <dbReference type="ChEBI" id="CHEBI:30616"/>
        <dbReference type="ChEBI" id="CHEBI:32551"/>
        <dbReference type="ChEBI" id="CHEBI:33019"/>
        <dbReference type="ChEBI" id="CHEBI:78442"/>
        <dbReference type="ChEBI" id="CHEBI:78529"/>
        <dbReference type="ChEBI" id="CHEBI:456215"/>
        <dbReference type="EC" id="6.1.1.6"/>
    </reaction>
</comment>
<dbReference type="InterPro" id="IPR002313">
    <property type="entry name" value="Lys-tRNA-ligase_II"/>
</dbReference>
<evidence type="ECO:0000256" key="9">
    <source>
        <dbReference type="ARBA" id="ARBA00022842"/>
    </source>
</evidence>
<dbReference type="CDD" id="cd00775">
    <property type="entry name" value="LysRS_core"/>
    <property type="match status" value="1"/>
</dbReference>
<evidence type="ECO:0000259" key="16">
    <source>
        <dbReference type="PROSITE" id="PS50862"/>
    </source>
</evidence>
<dbReference type="GO" id="GO:0004824">
    <property type="term" value="F:lysine-tRNA ligase activity"/>
    <property type="evidence" value="ECO:0007669"/>
    <property type="project" value="UniProtKB-UniRule"/>
</dbReference>
<sequence length="529" mass="60238">MTDKNMSNEIENNNAESALEENKLIAERRSKLDKLREGSSSNGHPNDFNREHLAGDLQKEFGELDKEALVELDKPISVAGRVMRRGGPFVGIKDGSDFIQIYVGKKLQKESKAWENLDIGDIVAAEGQLRKSGKGELYCEVMAVENFQILTKSLRPLPDKFHGLADQEVKYRQRYIDLIMSEETRNTFKVRSGIVNSIRRYLADRDFMEVETPMLQVIPGGATAKPFETHHNALDIDMYLRIAPELYLKRLVVGGFERVFEINRNFRNEGLSTRHNPEFTMIEFYQAYADYNDLMNITEDMLRTAALEVLGTTDIKSTTKDAEGNVVSETIYDFNQPFTRLTMADAVLMYNPDFDAAVINDPENNLEQMIAYGRQVGIREDDKQSAWGAGKWLCEIFEETAEEKLDQPTFITAYPWEVSPLARRNDENSFVTDRFEFFVGGRELANGFSELNDAEDQKARFLKQVDEKDAGDDEAMHYDADYIQALEYGMPPTAGEGIGIDRLVMLFTDSPTIKDVILFPHMRPIVKQG</sequence>
<evidence type="ECO:0000256" key="6">
    <source>
        <dbReference type="ARBA" id="ARBA00022723"/>
    </source>
</evidence>
<evidence type="ECO:0000256" key="3">
    <source>
        <dbReference type="ARBA" id="ARBA00011738"/>
    </source>
</evidence>
<keyword evidence="6 13" id="KW-0479">Metal-binding</keyword>
<feature type="compositionally biased region" description="Basic and acidic residues" evidence="15">
    <location>
        <begin position="20"/>
        <end position="37"/>
    </location>
</feature>
<dbReference type="AlphaFoldDB" id="R4YT02"/>
<dbReference type="KEGG" id="oai:OLEAN_C23770"/>
<dbReference type="PANTHER" id="PTHR42918">
    <property type="entry name" value="LYSYL-TRNA SYNTHETASE"/>
    <property type="match status" value="1"/>
</dbReference>
<keyword evidence="7 13" id="KW-0547">Nucleotide-binding</keyword>
<feature type="compositionally biased region" description="Low complexity" evidence="15">
    <location>
        <begin position="1"/>
        <end position="17"/>
    </location>
</feature>
<dbReference type="GO" id="GO:0005524">
    <property type="term" value="F:ATP binding"/>
    <property type="evidence" value="ECO:0007669"/>
    <property type="project" value="UniProtKB-UniRule"/>
</dbReference>
<evidence type="ECO:0000256" key="2">
    <source>
        <dbReference type="ARBA" id="ARBA00008226"/>
    </source>
</evidence>
<dbReference type="EMBL" id="FO203512">
    <property type="protein sequence ID" value="CCK76553.1"/>
    <property type="molecule type" value="Genomic_DNA"/>
</dbReference>
<evidence type="ECO:0000256" key="15">
    <source>
        <dbReference type="SAM" id="MobiDB-lite"/>
    </source>
</evidence>
<comment type="similarity">
    <text evidence="2 13">Belongs to the class-II aminoacyl-tRNA synthetase family.</text>
</comment>
<dbReference type="InterPro" id="IPR004365">
    <property type="entry name" value="NA-bd_OB_tRNA"/>
</dbReference>
<protein>
    <recommendedName>
        <fullName evidence="13">Lysine--tRNA ligase</fullName>
        <ecNumber evidence="13">6.1.1.6</ecNumber>
    </recommendedName>
    <alternativeName>
        <fullName evidence="13">Lysyl-tRNA synthetase</fullName>
        <shortName evidence="13">LysRS</shortName>
    </alternativeName>
</protein>
<dbReference type="GO" id="GO:0000049">
    <property type="term" value="F:tRNA binding"/>
    <property type="evidence" value="ECO:0007669"/>
    <property type="project" value="TreeGrafter"/>
</dbReference>
<dbReference type="NCBIfam" id="TIGR00499">
    <property type="entry name" value="lysS_bact"/>
    <property type="match status" value="1"/>
</dbReference>
<dbReference type="FunFam" id="3.30.930.10:FF:000001">
    <property type="entry name" value="Lysine--tRNA ligase"/>
    <property type="match status" value="1"/>
</dbReference>
<feature type="region of interest" description="Disordered" evidence="15">
    <location>
        <begin position="1"/>
        <end position="50"/>
    </location>
</feature>
<dbReference type="GO" id="GO:0005829">
    <property type="term" value="C:cytosol"/>
    <property type="evidence" value="ECO:0007669"/>
    <property type="project" value="TreeGrafter"/>
</dbReference>
<dbReference type="PATRIC" id="fig|698738.3.peg.2458"/>
<dbReference type="SUPFAM" id="SSF50249">
    <property type="entry name" value="Nucleic acid-binding proteins"/>
    <property type="match status" value="1"/>
</dbReference>
<dbReference type="PANTHER" id="PTHR42918:SF15">
    <property type="entry name" value="LYSINE--TRNA LIGASE, CHLOROPLASTIC_MITOCHONDRIAL"/>
    <property type="match status" value="1"/>
</dbReference>
<dbReference type="InterPro" id="IPR006195">
    <property type="entry name" value="aa-tRNA-synth_II"/>
</dbReference>
<keyword evidence="8 13" id="KW-0067">ATP-binding</keyword>
<feature type="domain" description="Aminoacyl-transfer RNA synthetases class-II family profile" evidence="16">
    <location>
        <begin position="188"/>
        <end position="524"/>
    </location>
</feature>
<evidence type="ECO:0000256" key="11">
    <source>
        <dbReference type="ARBA" id="ARBA00023146"/>
    </source>
</evidence>
<dbReference type="InterPro" id="IPR044136">
    <property type="entry name" value="Lys-tRNA-ligase_II_N"/>
</dbReference>
<feature type="binding site" evidence="13">
    <location>
        <position position="436"/>
    </location>
    <ligand>
        <name>Mg(2+)</name>
        <dbReference type="ChEBI" id="CHEBI:18420"/>
        <label>1</label>
    </ligand>
</feature>
<dbReference type="NCBIfam" id="NF001756">
    <property type="entry name" value="PRK00484.1"/>
    <property type="match status" value="1"/>
</dbReference>
<keyword evidence="10 13" id="KW-0648">Protein biosynthesis</keyword>
<evidence type="ECO:0000256" key="7">
    <source>
        <dbReference type="ARBA" id="ARBA00022741"/>
    </source>
</evidence>
<comment type="cofactor">
    <cofactor evidence="13 14">
        <name>Mg(2+)</name>
        <dbReference type="ChEBI" id="CHEBI:18420"/>
    </cofactor>
    <text evidence="13 14">Binds 3 Mg(2+) ions per subunit.</text>
</comment>
<dbReference type="Pfam" id="PF00152">
    <property type="entry name" value="tRNA-synt_2"/>
    <property type="match status" value="1"/>
</dbReference>
<comment type="subunit">
    <text evidence="3 13">Homodimer.</text>
</comment>
<keyword evidence="4 13" id="KW-0963">Cytoplasm</keyword>
<dbReference type="Gene3D" id="3.30.930.10">
    <property type="entry name" value="Bira Bifunctional Protein, Domain 2"/>
    <property type="match status" value="1"/>
</dbReference>
<evidence type="ECO:0000256" key="1">
    <source>
        <dbReference type="ARBA" id="ARBA00004496"/>
    </source>
</evidence>
<evidence type="ECO:0000313" key="17">
    <source>
        <dbReference type="EMBL" id="CCK76553.1"/>
    </source>
</evidence>
<proteinExistence type="inferred from homology"/>
<evidence type="ECO:0000256" key="5">
    <source>
        <dbReference type="ARBA" id="ARBA00022598"/>
    </source>
</evidence>
<evidence type="ECO:0000256" key="12">
    <source>
        <dbReference type="ARBA" id="ARBA00048573"/>
    </source>
</evidence>